<dbReference type="PANTHER" id="PTHR32552">
    <property type="entry name" value="FERRICHROME IRON RECEPTOR-RELATED"/>
    <property type="match status" value="1"/>
</dbReference>
<protein>
    <submittedName>
        <fullName evidence="15">TonB-dependent receptor</fullName>
    </submittedName>
</protein>
<evidence type="ECO:0000256" key="9">
    <source>
        <dbReference type="ARBA" id="ARBA00023136"/>
    </source>
</evidence>
<keyword evidence="7" id="KW-0406">Ion transport</keyword>
<dbReference type="EMBL" id="CAVK010000101">
    <property type="protein sequence ID" value="CCW17792.1"/>
    <property type="molecule type" value="Genomic_DNA"/>
</dbReference>
<dbReference type="PROSITE" id="PS52016">
    <property type="entry name" value="TONB_DEPENDENT_REC_3"/>
    <property type="match status" value="1"/>
</dbReference>
<dbReference type="InterPro" id="IPR000531">
    <property type="entry name" value="Beta-barrel_TonB"/>
</dbReference>
<keyword evidence="2 11" id="KW-0813">Transport</keyword>
<organism evidence="15 16">
    <name type="scientific">Sphingobium indicum BiD32</name>
    <dbReference type="NCBI Taxonomy" id="1301087"/>
    <lineage>
        <taxon>Bacteria</taxon>
        <taxon>Pseudomonadati</taxon>
        <taxon>Pseudomonadota</taxon>
        <taxon>Alphaproteobacteria</taxon>
        <taxon>Sphingomonadales</taxon>
        <taxon>Sphingomonadaceae</taxon>
        <taxon>Sphingobium</taxon>
    </lineage>
</organism>
<evidence type="ECO:0000259" key="13">
    <source>
        <dbReference type="Pfam" id="PF00593"/>
    </source>
</evidence>
<reference evidence="16" key="2">
    <citation type="submission" date="2013-04" db="EMBL/GenBank/DDBJ databases">
        <title>Bisphenol A degrading Sphingobium sp. strain BiD32.</title>
        <authorList>
            <person name="Nielsen J.L."/>
            <person name="Zhou N.A."/>
            <person name="Kjeldal H."/>
        </authorList>
    </citation>
    <scope>NUCLEOTIDE SEQUENCE [LARGE SCALE GENOMIC DNA]</scope>
    <source>
        <strain evidence="16">BiD32</strain>
    </source>
</reference>
<keyword evidence="3 11" id="KW-1134">Transmembrane beta strand</keyword>
<dbReference type="Gene3D" id="2.40.170.20">
    <property type="entry name" value="TonB-dependent receptor, beta-barrel domain"/>
    <property type="match status" value="1"/>
</dbReference>
<dbReference type="InterPro" id="IPR036942">
    <property type="entry name" value="Beta-barrel_TonB_sf"/>
</dbReference>
<evidence type="ECO:0000256" key="5">
    <source>
        <dbReference type="ARBA" id="ARBA00022692"/>
    </source>
</evidence>
<evidence type="ECO:0000256" key="10">
    <source>
        <dbReference type="ARBA" id="ARBA00023237"/>
    </source>
</evidence>
<keyword evidence="5 11" id="KW-0812">Transmembrane</keyword>
<evidence type="ECO:0000256" key="3">
    <source>
        <dbReference type="ARBA" id="ARBA00022452"/>
    </source>
</evidence>
<dbReference type="Pfam" id="PF07715">
    <property type="entry name" value="Plug"/>
    <property type="match status" value="1"/>
</dbReference>
<keyword evidence="4" id="KW-0410">Iron transport</keyword>
<dbReference type="CDD" id="cd01347">
    <property type="entry name" value="ligand_gated_channel"/>
    <property type="match status" value="1"/>
</dbReference>
<evidence type="ECO:0000256" key="12">
    <source>
        <dbReference type="RuleBase" id="RU003357"/>
    </source>
</evidence>
<reference evidence="15 16" key="1">
    <citation type="submission" date="2013-03" db="EMBL/GenBank/DDBJ databases">
        <authorList>
            <person name="Le V."/>
        </authorList>
    </citation>
    <scope>NUCLEOTIDE SEQUENCE [LARGE SCALE GENOMIC DNA]</scope>
    <source>
        <strain evidence="15 16">BiD32</strain>
    </source>
</reference>
<evidence type="ECO:0000313" key="16">
    <source>
        <dbReference type="Proteomes" id="UP000013201"/>
    </source>
</evidence>
<accession>N1MQ77</accession>
<dbReference type="SUPFAM" id="SSF56935">
    <property type="entry name" value="Porins"/>
    <property type="match status" value="1"/>
</dbReference>
<keyword evidence="6" id="KW-0408">Iron</keyword>
<dbReference type="GO" id="GO:0009279">
    <property type="term" value="C:cell outer membrane"/>
    <property type="evidence" value="ECO:0007669"/>
    <property type="project" value="UniProtKB-SubCell"/>
</dbReference>
<comment type="subcellular location">
    <subcellularLocation>
        <location evidence="1 11">Cell outer membrane</location>
        <topology evidence="1 11">Multi-pass membrane protein</topology>
    </subcellularLocation>
</comment>
<feature type="domain" description="TonB-dependent receptor-like beta-barrel" evidence="13">
    <location>
        <begin position="209"/>
        <end position="652"/>
    </location>
</feature>
<dbReference type="AlphaFoldDB" id="N1MQ77"/>
<evidence type="ECO:0000256" key="11">
    <source>
        <dbReference type="PROSITE-ProRule" id="PRU01360"/>
    </source>
</evidence>
<comment type="similarity">
    <text evidence="11 12">Belongs to the TonB-dependent receptor family.</text>
</comment>
<keyword evidence="16" id="KW-1185">Reference proteome</keyword>
<dbReference type="InterPro" id="IPR012910">
    <property type="entry name" value="Plug_dom"/>
</dbReference>
<keyword evidence="9 11" id="KW-0472">Membrane</keyword>
<keyword evidence="15" id="KW-0675">Receptor</keyword>
<dbReference type="Pfam" id="PF00593">
    <property type="entry name" value="TonB_dep_Rec_b-barrel"/>
    <property type="match status" value="1"/>
</dbReference>
<evidence type="ECO:0000256" key="2">
    <source>
        <dbReference type="ARBA" id="ARBA00022448"/>
    </source>
</evidence>
<keyword evidence="8 12" id="KW-0798">TonB box</keyword>
<dbReference type="Proteomes" id="UP000013201">
    <property type="component" value="Unassembled WGS sequence"/>
</dbReference>
<evidence type="ECO:0000256" key="4">
    <source>
        <dbReference type="ARBA" id="ARBA00022496"/>
    </source>
</evidence>
<sequence>MVTATRGASNLQSTPVAITAMTAEGLQKLGISDVESLGATVPGISFGSLVGQSHIAIRGIGSSELNPGVDPRVAYHQDGIYIGRPAAQTGGFFDVERVEILKGPQGALYGRNATAGAINVISRSPSAQTSGYMILSYGNYNTVLAEGAVGGALSSTLSGRISLQGRRRDGFGRNIVTRTDIDDQSEANIRASLRWRPTSVIDIRLIGEYHREDDNAGALHYLGQANPSLPLVGALNGGVNPSNPRDIAAYKDPFVDVQTYAGTLLATFDMDWATLKSYSSIRRSEARFGSNIDGSSFPLSFSTVVENADQISQEFVLTGTLGRLEWLAGVQYIRENIYSSQTLPFSYVVAGGPNLLAQGYFAGGKLINEAIAPYARLKYKLTDRISLVIGGRYTDDNRRVSDQSQFDFTRVFSPTNPVINLPGFPRQAKTDFKKFTPTATLDFQATDNLYAYISYTEGFKAGGYNLGVASNAFEPETIKDFELGVRFDTTDRLLRLNATLFHYDYKNLQLGILRGPVIVIENAAQAELYGADIDVTLRPASALQIDGSFSIIHSEYKDFVSTNPAFVADGPVDLGGNQLTQAPKFTGRVGAQYTIPLGGGEVTLRGDYVYTSRIYFTPWNERAVSQAKRGLLNARLTYERGGWSVEGYMDNITGKRYVAQSYVSNALFGAPVLGGLGAPRTFGVKVTRSF</sequence>
<evidence type="ECO:0000313" key="15">
    <source>
        <dbReference type="EMBL" id="CCW17792.1"/>
    </source>
</evidence>
<evidence type="ECO:0000256" key="6">
    <source>
        <dbReference type="ARBA" id="ARBA00023004"/>
    </source>
</evidence>
<dbReference type="InterPro" id="IPR039426">
    <property type="entry name" value="TonB-dep_rcpt-like"/>
</dbReference>
<proteinExistence type="inferred from homology"/>
<comment type="caution">
    <text evidence="15">The sequence shown here is derived from an EMBL/GenBank/DDBJ whole genome shotgun (WGS) entry which is preliminary data.</text>
</comment>
<gene>
    <name evidence="15" type="ORF">EBBID32_21410</name>
</gene>
<evidence type="ECO:0000256" key="8">
    <source>
        <dbReference type="ARBA" id="ARBA00023077"/>
    </source>
</evidence>
<dbReference type="GO" id="GO:0006826">
    <property type="term" value="P:iron ion transport"/>
    <property type="evidence" value="ECO:0007669"/>
    <property type="project" value="UniProtKB-KW"/>
</dbReference>
<evidence type="ECO:0000259" key="14">
    <source>
        <dbReference type="Pfam" id="PF07715"/>
    </source>
</evidence>
<name>N1MQ77_9SPHN</name>
<keyword evidence="10 11" id="KW-0998">Cell outer membrane</keyword>
<evidence type="ECO:0000256" key="7">
    <source>
        <dbReference type="ARBA" id="ARBA00023065"/>
    </source>
</evidence>
<feature type="domain" description="TonB-dependent receptor plug" evidence="14">
    <location>
        <begin position="11"/>
        <end position="117"/>
    </location>
</feature>
<dbReference type="PANTHER" id="PTHR32552:SF81">
    <property type="entry name" value="TONB-DEPENDENT OUTER MEMBRANE RECEPTOR"/>
    <property type="match status" value="1"/>
</dbReference>
<evidence type="ECO:0000256" key="1">
    <source>
        <dbReference type="ARBA" id="ARBA00004571"/>
    </source>
</evidence>